<evidence type="ECO:0000313" key="1">
    <source>
        <dbReference type="EMBL" id="KAH1903836.1"/>
    </source>
</evidence>
<reference evidence="1" key="1">
    <citation type="submission" date="2021-08" db="EMBL/GenBank/DDBJ databases">
        <title>Global Aspergillus fumigatus from environmental and clinical sources.</title>
        <authorList>
            <person name="Barber A."/>
            <person name="Sae-Ong T."/>
        </authorList>
    </citation>
    <scope>NUCLEOTIDE SEQUENCE</scope>
    <source>
        <strain evidence="1">NRZ-2016-071</strain>
    </source>
</reference>
<protein>
    <submittedName>
        <fullName evidence="1">Uncharacterized protein</fullName>
    </submittedName>
</protein>
<sequence>MPKYSIVIQYDSVEAWRKHNGEIEQLTKDGFAAKGADKFTFFISTRSLPPIHTTSFVVPNDVTLEELKEVQFPEGVSVQLHQES</sequence>
<proteinExistence type="predicted"/>
<dbReference type="AlphaFoldDB" id="A0A229XCK6"/>
<name>A0A229XCK6_ASPFM</name>
<evidence type="ECO:0000313" key="2">
    <source>
        <dbReference type="Proteomes" id="UP000813423"/>
    </source>
</evidence>
<gene>
    <name evidence="1" type="ORF">KXV57_006836</name>
</gene>
<accession>A0A229XCK6</accession>
<dbReference type="EMBL" id="JAIBSC010000050">
    <property type="protein sequence ID" value="KAH1903836.1"/>
    <property type="molecule type" value="Genomic_DNA"/>
</dbReference>
<comment type="caution">
    <text evidence="1">The sequence shown here is derived from an EMBL/GenBank/DDBJ whole genome shotgun (WGS) entry which is preliminary data.</text>
</comment>
<dbReference type="Proteomes" id="UP000813423">
    <property type="component" value="Unassembled WGS sequence"/>
</dbReference>
<organism evidence="1 2">
    <name type="scientific">Aspergillus fumigatus</name>
    <name type="common">Neosartorya fumigata</name>
    <dbReference type="NCBI Taxonomy" id="746128"/>
    <lineage>
        <taxon>Eukaryota</taxon>
        <taxon>Fungi</taxon>
        <taxon>Dikarya</taxon>
        <taxon>Ascomycota</taxon>
        <taxon>Pezizomycotina</taxon>
        <taxon>Eurotiomycetes</taxon>
        <taxon>Eurotiomycetidae</taxon>
        <taxon>Eurotiales</taxon>
        <taxon>Aspergillaceae</taxon>
        <taxon>Aspergillus</taxon>
        <taxon>Aspergillus subgen. Fumigati</taxon>
    </lineage>
</organism>